<reference evidence="1" key="1">
    <citation type="submission" date="2020-07" db="EMBL/GenBank/DDBJ databases">
        <authorList>
            <person name="Nazaruddin N."/>
        </authorList>
    </citation>
    <scope>NUCLEOTIDE SEQUENCE</scope>
</reference>
<sequence>MPSLLQPANHDRDDFVGAYLTEEEISRGSFKHRQITPRGISRLTEWKEVFMRNYMPTRHIHEYSRDVIAGSNVAITARLRDNYSQNRCCSVKLPDHVRDRGPYSPRTHYHLNTIKVYTLVSSNLSINDSYHLTISTIRIYTPSNRVYIGEINIFKRVSKLEDRVVDNDEVKEGKEKGRDSPRIRWSVATQHLAKLFLFSQLASSYVYYESRARSVTCLQSLIKLVD</sequence>
<accession>A0A6V7GTG8</accession>
<comment type="caution">
    <text evidence="1">The sequence shown here is derived from an EMBL/GenBank/DDBJ whole genome shotgun (WGS) entry which is preliminary data.</text>
</comment>
<evidence type="ECO:0000313" key="2">
    <source>
        <dbReference type="Proteomes" id="UP000752696"/>
    </source>
</evidence>
<dbReference type="Proteomes" id="UP000752696">
    <property type="component" value="Unassembled WGS sequence"/>
</dbReference>
<gene>
    <name evidence="1" type="ORF">MHI_LOCUS34791</name>
</gene>
<evidence type="ECO:0000313" key="1">
    <source>
        <dbReference type="EMBL" id="CAD1468262.1"/>
    </source>
</evidence>
<protein>
    <submittedName>
        <fullName evidence="1">Uncharacterized protein</fullName>
    </submittedName>
</protein>
<name>A0A6V7GTG8_9HYME</name>
<dbReference type="EMBL" id="CAJDYZ010000288">
    <property type="protein sequence ID" value="CAD1468262.1"/>
    <property type="molecule type" value="Genomic_DNA"/>
</dbReference>
<dbReference type="AlphaFoldDB" id="A0A6V7GTG8"/>
<organism evidence="1 2">
    <name type="scientific">Heterotrigona itama</name>
    <dbReference type="NCBI Taxonomy" id="395501"/>
    <lineage>
        <taxon>Eukaryota</taxon>
        <taxon>Metazoa</taxon>
        <taxon>Ecdysozoa</taxon>
        <taxon>Arthropoda</taxon>
        <taxon>Hexapoda</taxon>
        <taxon>Insecta</taxon>
        <taxon>Pterygota</taxon>
        <taxon>Neoptera</taxon>
        <taxon>Endopterygota</taxon>
        <taxon>Hymenoptera</taxon>
        <taxon>Apocrita</taxon>
        <taxon>Aculeata</taxon>
        <taxon>Apoidea</taxon>
        <taxon>Anthophila</taxon>
        <taxon>Apidae</taxon>
        <taxon>Heterotrigona</taxon>
    </lineage>
</organism>
<proteinExistence type="predicted"/>
<keyword evidence="2" id="KW-1185">Reference proteome</keyword>